<keyword evidence="1" id="KW-0732">Signal</keyword>
<proteinExistence type="predicted"/>
<dbReference type="AlphaFoldDB" id="A0A848C7Z9"/>
<evidence type="ECO:0000256" key="1">
    <source>
        <dbReference type="SAM" id="SignalP"/>
    </source>
</evidence>
<evidence type="ECO:0000313" key="3">
    <source>
        <dbReference type="Proteomes" id="UP000522333"/>
    </source>
</evidence>
<accession>A0A848C7Z9</accession>
<dbReference type="RefSeq" id="WP_168935771.1">
    <property type="nucleotide sequence ID" value="NZ_CAJKKT010000004.1"/>
</dbReference>
<name>A0A848C7Z9_9BACT</name>
<dbReference type="Proteomes" id="UP000522333">
    <property type="component" value="Unassembled WGS sequence"/>
</dbReference>
<feature type="signal peptide" evidence="1">
    <location>
        <begin position="1"/>
        <end position="17"/>
    </location>
</feature>
<sequence>MKRLSTLLMLTTCLALNGCGLLGDSPETPEYKPSPVENFMANAVPGDITTLSDPAFGTDVRVSMEDSFFSAAGEECKRATVRNNFNEAEIIVACRNAQGQWRLAPRVWGQGMRPAVMPASQTEEAKD</sequence>
<evidence type="ECO:0008006" key="4">
    <source>
        <dbReference type="Google" id="ProtNLM"/>
    </source>
</evidence>
<feature type="chain" id="PRO_5032374235" description="Lipoprotein" evidence="1">
    <location>
        <begin position="18"/>
        <end position="127"/>
    </location>
</feature>
<dbReference type="EMBL" id="JABAFY010000026">
    <property type="protein sequence ID" value="NME52411.1"/>
    <property type="molecule type" value="Genomic_DNA"/>
</dbReference>
<gene>
    <name evidence="2" type="ORF">HF854_07705</name>
</gene>
<organism evidence="2 3">
    <name type="scientific">Desulfovibrio piger</name>
    <dbReference type="NCBI Taxonomy" id="901"/>
    <lineage>
        <taxon>Bacteria</taxon>
        <taxon>Pseudomonadati</taxon>
        <taxon>Thermodesulfobacteriota</taxon>
        <taxon>Desulfovibrionia</taxon>
        <taxon>Desulfovibrionales</taxon>
        <taxon>Desulfovibrionaceae</taxon>
        <taxon>Desulfovibrio</taxon>
    </lineage>
</organism>
<comment type="caution">
    <text evidence="2">The sequence shown here is derived from an EMBL/GenBank/DDBJ whole genome shotgun (WGS) entry which is preliminary data.</text>
</comment>
<reference evidence="2 3" key="1">
    <citation type="submission" date="2020-04" db="EMBL/GenBank/DDBJ databases">
        <authorList>
            <person name="Hitch T.C.A."/>
            <person name="Wylensek D."/>
            <person name="Clavel T."/>
        </authorList>
    </citation>
    <scope>NUCLEOTIDE SEQUENCE [LARGE SCALE GENOMIC DNA]</scope>
    <source>
        <strain evidence="2 3">PG-251-APC-1</strain>
    </source>
</reference>
<dbReference type="Pfam" id="PF16587">
    <property type="entry name" value="DUF5061"/>
    <property type="match status" value="1"/>
</dbReference>
<protein>
    <recommendedName>
        <fullName evidence="4">Lipoprotein</fullName>
    </recommendedName>
</protein>
<evidence type="ECO:0000313" key="2">
    <source>
        <dbReference type="EMBL" id="NME52411.1"/>
    </source>
</evidence>
<dbReference type="InterPro" id="IPR032258">
    <property type="entry name" value="DUF5061"/>
</dbReference>